<keyword evidence="1" id="KW-0472">Membrane</keyword>
<accession>A0A8H6N130</accession>
<dbReference type="Proteomes" id="UP000654918">
    <property type="component" value="Unassembled WGS sequence"/>
</dbReference>
<keyword evidence="1" id="KW-0812">Transmembrane</keyword>
<keyword evidence="1" id="KW-1133">Transmembrane helix</keyword>
<sequence>MSEANNAFLVNRLRTSRPGVNFFTAGVFNVSGEAKREVTHVSISWGWTLFLAAEIAAAILFLALTIVGQRGRRPSGLENSSIFRDAKNSSLCTLVALGESSRAAIGAGLRPMSELEETSKALRVRLEEGKIVLVEEASREDKGENSSNN</sequence>
<name>A0A8H6N130_9PEZI</name>
<reference evidence="2" key="1">
    <citation type="journal article" date="2020" name="Phytopathology">
        <title>Genome Sequence Resources of Colletotrichum truncatum, C. plurivorum, C. musicola, and C. sojae: Four Species Pathogenic to Soybean (Glycine max).</title>
        <authorList>
            <person name="Rogerio F."/>
            <person name="Boufleur T.R."/>
            <person name="Ciampi-Guillardi M."/>
            <person name="Sukno S.A."/>
            <person name="Thon M.R."/>
            <person name="Massola Junior N.S."/>
            <person name="Baroncelli R."/>
        </authorList>
    </citation>
    <scope>NUCLEOTIDE SEQUENCE</scope>
    <source>
        <strain evidence="2">LFN00145</strain>
    </source>
</reference>
<dbReference type="PANTHER" id="PTHR35394">
    <property type="entry name" value="DUF3176 DOMAIN-CONTAINING PROTEIN"/>
    <property type="match status" value="1"/>
</dbReference>
<comment type="caution">
    <text evidence="2">The sequence shown here is derived from an EMBL/GenBank/DDBJ whole genome shotgun (WGS) entry which is preliminary data.</text>
</comment>
<dbReference type="AlphaFoldDB" id="A0A8H6N130"/>
<gene>
    <name evidence="2" type="ORF">CPLU01_14108</name>
</gene>
<evidence type="ECO:0000256" key="1">
    <source>
        <dbReference type="SAM" id="Phobius"/>
    </source>
</evidence>
<dbReference type="EMBL" id="WIGO01000354">
    <property type="protein sequence ID" value="KAF6815525.1"/>
    <property type="molecule type" value="Genomic_DNA"/>
</dbReference>
<evidence type="ECO:0000313" key="2">
    <source>
        <dbReference type="EMBL" id="KAF6815525.1"/>
    </source>
</evidence>
<proteinExistence type="predicted"/>
<feature type="transmembrane region" description="Helical" evidence="1">
    <location>
        <begin position="45"/>
        <end position="67"/>
    </location>
</feature>
<dbReference type="PANTHER" id="PTHR35394:SF5">
    <property type="entry name" value="DUF3176 DOMAIN-CONTAINING PROTEIN"/>
    <property type="match status" value="1"/>
</dbReference>
<keyword evidence="3" id="KW-1185">Reference proteome</keyword>
<protein>
    <submittedName>
        <fullName evidence="2">Uncharacterized protein</fullName>
    </submittedName>
</protein>
<organism evidence="2 3">
    <name type="scientific">Colletotrichum plurivorum</name>
    <dbReference type="NCBI Taxonomy" id="2175906"/>
    <lineage>
        <taxon>Eukaryota</taxon>
        <taxon>Fungi</taxon>
        <taxon>Dikarya</taxon>
        <taxon>Ascomycota</taxon>
        <taxon>Pezizomycotina</taxon>
        <taxon>Sordariomycetes</taxon>
        <taxon>Hypocreomycetidae</taxon>
        <taxon>Glomerellales</taxon>
        <taxon>Glomerellaceae</taxon>
        <taxon>Colletotrichum</taxon>
        <taxon>Colletotrichum orchidearum species complex</taxon>
    </lineage>
</organism>
<evidence type="ECO:0000313" key="3">
    <source>
        <dbReference type="Proteomes" id="UP000654918"/>
    </source>
</evidence>